<reference evidence="1 2" key="1">
    <citation type="submission" date="2014-03" db="EMBL/GenBank/DDBJ databases">
        <title>The genomes of two eusocial bee gut symbionts.</title>
        <authorList>
            <person name="Kwong W.K."/>
            <person name="Engel P."/>
            <person name="Koch H."/>
            <person name="Moran N.A."/>
        </authorList>
    </citation>
    <scope>NUCLEOTIDE SEQUENCE [LARGE SCALE GENOMIC DNA]</scope>
    <source>
        <strain evidence="2">wkB29</strain>
    </source>
</reference>
<dbReference type="Proteomes" id="UP000027170">
    <property type="component" value="Unassembled WGS sequence"/>
</dbReference>
<comment type="caution">
    <text evidence="1">The sequence shown here is derived from an EMBL/GenBank/DDBJ whole genome shotgun (WGS) entry which is preliminary data.</text>
</comment>
<dbReference type="AlphaFoldDB" id="A0A836MSZ6"/>
<dbReference type="EMBL" id="JFZV01000001">
    <property type="protein sequence ID" value="KDN15960.1"/>
    <property type="molecule type" value="Genomic_DNA"/>
</dbReference>
<protein>
    <submittedName>
        <fullName evidence="1">Uncharacterized protein</fullName>
    </submittedName>
</protein>
<dbReference type="InterPro" id="IPR058702">
    <property type="entry name" value="MafI2-like"/>
</dbReference>
<keyword evidence="2" id="KW-1185">Reference proteome</keyword>
<proteinExistence type="predicted"/>
<sequence>MDINIIFDDELTEEEEEEMQQVDTDAISSAYPILYDWQNRPILNIEQMNLNLIIIPSNIPIINKKGNLGWFYLRREY</sequence>
<organism evidence="1 2">
    <name type="scientific">Snodgrassella communis</name>
    <dbReference type="NCBI Taxonomy" id="2946699"/>
    <lineage>
        <taxon>Bacteria</taxon>
        <taxon>Pseudomonadati</taxon>
        <taxon>Pseudomonadota</taxon>
        <taxon>Betaproteobacteria</taxon>
        <taxon>Neisseriales</taxon>
        <taxon>Neisseriaceae</taxon>
        <taxon>Snodgrassella</taxon>
    </lineage>
</organism>
<accession>A0A836MSZ6</accession>
<dbReference type="Pfam" id="PF26541">
    <property type="entry name" value="MafI2"/>
    <property type="match status" value="1"/>
</dbReference>
<evidence type="ECO:0000313" key="2">
    <source>
        <dbReference type="Proteomes" id="UP000027170"/>
    </source>
</evidence>
<evidence type="ECO:0000313" key="1">
    <source>
        <dbReference type="EMBL" id="KDN15960.1"/>
    </source>
</evidence>
<name>A0A836MSZ6_9NEIS</name>
<gene>
    <name evidence="1" type="ORF">SALWKB29_0379</name>
</gene>